<sequence length="59" mass="6406">MEVEQIAPDRVDEFEALAAQLAQVLGLADGEVVTTVLRLFRTDATPPASRRRSLANLLA</sequence>
<keyword evidence="2" id="KW-1185">Reference proteome</keyword>
<dbReference type="EMBL" id="QJSP01000002">
    <property type="protein sequence ID" value="PYE20234.1"/>
    <property type="molecule type" value="Genomic_DNA"/>
</dbReference>
<protein>
    <submittedName>
        <fullName evidence="1">Uncharacterized protein</fullName>
    </submittedName>
</protein>
<dbReference type="AlphaFoldDB" id="A0A318RNP4"/>
<gene>
    <name evidence="1" type="ORF">DFR67_102372</name>
</gene>
<evidence type="ECO:0000313" key="1">
    <source>
        <dbReference type="EMBL" id="PYE20234.1"/>
    </source>
</evidence>
<organism evidence="1 2">
    <name type="scientific">Williamsia limnetica</name>
    <dbReference type="NCBI Taxonomy" id="882452"/>
    <lineage>
        <taxon>Bacteria</taxon>
        <taxon>Bacillati</taxon>
        <taxon>Actinomycetota</taxon>
        <taxon>Actinomycetes</taxon>
        <taxon>Mycobacteriales</taxon>
        <taxon>Nocardiaceae</taxon>
        <taxon>Williamsia</taxon>
    </lineage>
</organism>
<reference evidence="1 2" key="1">
    <citation type="submission" date="2018-06" db="EMBL/GenBank/DDBJ databases">
        <title>Genomic Encyclopedia of Type Strains, Phase IV (KMG-IV): sequencing the most valuable type-strain genomes for metagenomic binning, comparative biology and taxonomic classification.</title>
        <authorList>
            <person name="Goeker M."/>
        </authorList>
    </citation>
    <scope>NUCLEOTIDE SEQUENCE [LARGE SCALE GENOMIC DNA]</scope>
    <source>
        <strain evidence="1 2">DSM 45521</strain>
    </source>
</reference>
<evidence type="ECO:0000313" key="2">
    <source>
        <dbReference type="Proteomes" id="UP000247591"/>
    </source>
</evidence>
<proteinExistence type="predicted"/>
<dbReference type="RefSeq" id="WP_110468223.1">
    <property type="nucleotide sequence ID" value="NZ_QJSP01000002.1"/>
</dbReference>
<dbReference type="Proteomes" id="UP000247591">
    <property type="component" value="Unassembled WGS sequence"/>
</dbReference>
<accession>A0A318RNP4</accession>
<comment type="caution">
    <text evidence="1">The sequence shown here is derived from an EMBL/GenBank/DDBJ whole genome shotgun (WGS) entry which is preliminary data.</text>
</comment>
<name>A0A318RNP4_WILLI</name>